<name>A0ABZ0RG11_9BACT</name>
<dbReference type="InterPro" id="IPR043968">
    <property type="entry name" value="SGNH"/>
</dbReference>
<dbReference type="InterPro" id="IPR002656">
    <property type="entry name" value="Acyl_transf_3_dom"/>
</dbReference>
<feature type="transmembrane region" description="Helical" evidence="1">
    <location>
        <begin position="335"/>
        <end position="353"/>
    </location>
</feature>
<keyword evidence="1" id="KW-0472">Membrane</keyword>
<keyword evidence="5" id="KW-1185">Reference proteome</keyword>
<evidence type="ECO:0000256" key="1">
    <source>
        <dbReference type="SAM" id="Phobius"/>
    </source>
</evidence>
<dbReference type="Pfam" id="PF01757">
    <property type="entry name" value="Acyl_transf_3"/>
    <property type="match status" value="1"/>
</dbReference>
<proteinExistence type="predicted"/>
<organism evidence="4 5">
    <name type="scientific">Coraliomargarita algicola</name>
    <dbReference type="NCBI Taxonomy" id="3092156"/>
    <lineage>
        <taxon>Bacteria</taxon>
        <taxon>Pseudomonadati</taxon>
        <taxon>Verrucomicrobiota</taxon>
        <taxon>Opitutia</taxon>
        <taxon>Puniceicoccales</taxon>
        <taxon>Coraliomargaritaceae</taxon>
        <taxon>Coraliomargarita</taxon>
    </lineage>
</organism>
<evidence type="ECO:0000259" key="2">
    <source>
        <dbReference type="Pfam" id="PF01757"/>
    </source>
</evidence>
<keyword evidence="4" id="KW-0012">Acyltransferase</keyword>
<feature type="domain" description="SGNH" evidence="3">
    <location>
        <begin position="441"/>
        <end position="654"/>
    </location>
</feature>
<keyword evidence="1" id="KW-1133">Transmembrane helix</keyword>
<evidence type="ECO:0000259" key="3">
    <source>
        <dbReference type="Pfam" id="PF19040"/>
    </source>
</evidence>
<feature type="domain" description="Acyltransferase 3" evidence="2">
    <location>
        <begin position="24"/>
        <end position="350"/>
    </location>
</feature>
<feature type="transmembrane region" description="Helical" evidence="1">
    <location>
        <begin position="265"/>
        <end position="282"/>
    </location>
</feature>
<feature type="transmembrane region" description="Helical" evidence="1">
    <location>
        <begin position="154"/>
        <end position="173"/>
    </location>
</feature>
<feature type="transmembrane region" description="Helical" evidence="1">
    <location>
        <begin position="240"/>
        <end position="259"/>
    </location>
</feature>
<keyword evidence="1" id="KW-0812">Transmembrane</keyword>
<feature type="transmembrane region" description="Helical" evidence="1">
    <location>
        <begin position="294"/>
        <end position="315"/>
    </location>
</feature>
<dbReference type="Proteomes" id="UP001324993">
    <property type="component" value="Chromosome"/>
</dbReference>
<feature type="transmembrane region" description="Helical" evidence="1">
    <location>
        <begin position="365"/>
        <end position="387"/>
    </location>
</feature>
<gene>
    <name evidence="4" type="ORF">SH580_16380</name>
</gene>
<dbReference type="InterPro" id="IPR050879">
    <property type="entry name" value="Acyltransferase_3"/>
</dbReference>
<feature type="transmembrane region" description="Helical" evidence="1">
    <location>
        <begin position="90"/>
        <end position="110"/>
    </location>
</feature>
<protein>
    <submittedName>
        <fullName evidence="4">Acyltransferase family protein</fullName>
        <ecNumber evidence="4">2.3.1.-</ecNumber>
    </submittedName>
</protein>
<keyword evidence="4" id="KW-0808">Transferase</keyword>
<sequence length="666" mass="75418">MLTDFGLTATALFGFMNKNSNYRPEIDGLRALAVLPVVFFHFGMGFSGGFTGVDVFFVISGFLICGIILRESDEGGFSILRFYERRVRRILPAFFTVIFATLVLAALVLYPSELDLMGHHLSYISLFASNIQLTAFEGGYWGADAKTFPLLHTWSLAVEEQFYFVMPFILMVLHRCFRKHLFVALLFLFFTSLVYCIYATETVPKQAFYLLPSRGWEMLFGGMVFLLVQKGCPWSKVPYVSSLFGLLGLILIIVGYFCITEDMAFPGYIALLPTVGTGLFIYSNSWNKNWTGQILAWSPLQFIGKISYSLYLWHWPLIVLLKEHRYPQEIGITDQLLLLLISFILSVLTWKFIEQPLRHPAKNHSRFKAFVPACFFIVVLFGVSLVIRKFDGFPSRLALVGGEAVAHIKMEQESLGGQANDTKYTKNGLFAEGGYQVNIEPGEVPELVVLGDSHAGMYAPVFSKLSAEYDVSSSFFMLSGVRPLLDTTALDNDLIYGYLEQWRPSAIVFIMRMDNMIGQILADPDYAKRWESVLRRTSLACDDLYFILQTPKSLERSFSGSFDFIQLRLIRLLVGDGEQLPQRVDEPKVSRISRSQTLAWLIDLDISNLKVLDPGQYLLDGGKTVILDDDDRLLYVDDDHVNRFGAEYASPLFTSIFRTILSRSSD</sequence>
<dbReference type="PANTHER" id="PTHR23028">
    <property type="entry name" value="ACETYLTRANSFERASE"/>
    <property type="match status" value="1"/>
</dbReference>
<reference evidence="4 5" key="1">
    <citation type="submission" date="2023-11" db="EMBL/GenBank/DDBJ databases">
        <title>Coraliomargarita sp. nov., isolated from marine algae.</title>
        <authorList>
            <person name="Lee J.K."/>
            <person name="Baek J.H."/>
            <person name="Kim J.M."/>
            <person name="Choi D.G."/>
            <person name="Jeon C.O."/>
        </authorList>
    </citation>
    <scope>NUCLEOTIDE SEQUENCE [LARGE SCALE GENOMIC DNA]</scope>
    <source>
        <strain evidence="4 5">J2-16</strain>
    </source>
</reference>
<dbReference type="PANTHER" id="PTHR23028:SF53">
    <property type="entry name" value="ACYL_TRANSF_3 DOMAIN-CONTAINING PROTEIN"/>
    <property type="match status" value="1"/>
</dbReference>
<dbReference type="RefSeq" id="WP_319831908.1">
    <property type="nucleotide sequence ID" value="NZ_CP138858.1"/>
</dbReference>
<dbReference type="EC" id="2.3.1.-" evidence="4"/>
<feature type="transmembrane region" description="Helical" evidence="1">
    <location>
        <begin position="206"/>
        <end position="228"/>
    </location>
</feature>
<dbReference type="EMBL" id="CP138858">
    <property type="protein sequence ID" value="WPJ95006.1"/>
    <property type="molecule type" value="Genomic_DNA"/>
</dbReference>
<evidence type="ECO:0000313" key="5">
    <source>
        <dbReference type="Proteomes" id="UP001324993"/>
    </source>
</evidence>
<dbReference type="GO" id="GO:0016746">
    <property type="term" value="F:acyltransferase activity"/>
    <property type="evidence" value="ECO:0007669"/>
    <property type="project" value="UniProtKB-KW"/>
</dbReference>
<accession>A0ABZ0RG11</accession>
<evidence type="ECO:0000313" key="4">
    <source>
        <dbReference type="EMBL" id="WPJ95006.1"/>
    </source>
</evidence>
<feature type="transmembrane region" description="Helical" evidence="1">
    <location>
        <begin position="180"/>
        <end position="200"/>
    </location>
</feature>
<dbReference type="Pfam" id="PF19040">
    <property type="entry name" value="SGNH"/>
    <property type="match status" value="1"/>
</dbReference>
<feature type="transmembrane region" description="Helical" evidence="1">
    <location>
        <begin position="50"/>
        <end position="69"/>
    </location>
</feature>